<protein>
    <recommendedName>
        <fullName evidence="3">Centrosomal protein POC5</fullName>
    </recommendedName>
    <alternativeName>
        <fullName evidence="9">Protein of centriole 5</fullName>
    </alternativeName>
</protein>
<evidence type="ECO:0000256" key="4">
    <source>
        <dbReference type="ARBA" id="ARBA00022490"/>
    </source>
</evidence>
<name>A0A3L6KZI0_9TRYP</name>
<evidence type="ECO:0000256" key="11">
    <source>
        <dbReference type="SAM" id="MobiDB-lite"/>
    </source>
</evidence>
<evidence type="ECO:0000256" key="8">
    <source>
        <dbReference type="ARBA" id="ARBA00023306"/>
    </source>
</evidence>
<evidence type="ECO:0000256" key="9">
    <source>
        <dbReference type="ARBA" id="ARBA00031694"/>
    </source>
</evidence>
<keyword evidence="7" id="KW-0206">Cytoskeleton</keyword>
<reference evidence="12" key="1">
    <citation type="submission" date="2018-09" db="EMBL/GenBank/DDBJ databases">
        <title>whole genome sequence of T. equiperdum IVM-t1 strain.</title>
        <authorList>
            <person name="Suganuma K."/>
        </authorList>
    </citation>
    <scope>NUCLEOTIDE SEQUENCE [LARGE SCALE GENOMIC DNA]</scope>
    <source>
        <strain evidence="12">IVM-t1</strain>
    </source>
</reference>
<gene>
    <name evidence="12" type="ORF">DPX39_100082500</name>
</gene>
<evidence type="ECO:0000256" key="1">
    <source>
        <dbReference type="ARBA" id="ARBA00004114"/>
    </source>
</evidence>
<comment type="function">
    <text evidence="10">Essential for the assembly of the distal half of centrioles, required for centriole elongation. Acts as a negative regulator of centriole elongation.</text>
</comment>
<keyword evidence="8" id="KW-0131">Cell cycle</keyword>
<feature type="region of interest" description="Disordered" evidence="11">
    <location>
        <begin position="285"/>
        <end position="304"/>
    </location>
</feature>
<feature type="region of interest" description="Disordered" evidence="11">
    <location>
        <begin position="341"/>
        <end position="365"/>
    </location>
</feature>
<comment type="similarity">
    <text evidence="2">Belongs to the POC5 family.</text>
</comment>
<dbReference type="AlphaFoldDB" id="A0A3L6KZI0"/>
<evidence type="ECO:0000256" key="2">
    <source>
        <dbReference type="ARBA" id="ARBA00010411"/>
    </source>
</evidence>
<organism evidence="12">
    <name type="scientific">Trypanosoma brucei equiperdum</name>
    <dbReference type="NCBI Taxonomy" id="630700"/>
    <lineage>
        <taxon>Eukaryota</taxon>
        <taxon>Discoba</taxon>
        <taxon>Euglenozoa</taxon>
        <taxon>Kinetoplastea</taxon>
        <taxon>Metakinetoplastina</taxon>
        <taxon>Trypanosomatida</taxon>
        <taxon>Trypanosomatidae</taxon>
        <taxon>Trypanosoma</taxon>
    </lineage>
</organism>
<keyword evidence="6" id="KW-0175">Coiled coil</keyword>
<dbReference type="PANTHER" id="PTHR28618">
    <property type="entry name" value="CENTROSOMAL PROTEIN POC5"/>
    <property type="match status" value="1"/>
</dbReference>
<evidence type="ECO:0000256" key="6">
    <source>
        <dbReference type="ARBA" id="ARBA00023054"/>
    </source>
</evidence>
<dbReference type="InterPro" id="IPR033351">
    <property type="entry name" value="POC5"/>
</dbReference>
<evidence type="ECO:0000313" key="12">
    <source>
        <dbReference type="EMBL" id="RHW69764.1"/>
    </source>
</evidence>
<accession>A0A3L6KZI0</accession>
<evidence type="ECO:0000256" key="10">
    <source>
        <dbReference type="ARBA" id="ARBA00049959"/>
    </source>
</evidence>
<comment type="caution">
    <text evidence="12">The sequence shown here is derived from an EMBL/GenBank/DDBJ whole genome shotgun (WGS) entry which is preliminary data.</text>
</comment>
<dbReference type="GO" id="GO:0005814">
    <property type="term" value="C:centriole"/>
    <property type="evidence" value="ECO:0007669"/>
    <property type="project" value="UniProtKB-SubCell"/>
</dbReference>
<keyword evidence="4" id="KW-0963">Cytoplasm</keyword>
<sequence>MPDGAIGQREEFLHDVGCNVDVYTSRMREDILTMLGRYVNQQHQSIKESLHAEAVRRENAILDERRKIEVTAVGALREVERQKETMSRLVGGLGNANRRMWMQKRFHDWELWVLRKRHRKKLYKTIECHINGIRAYHVYTQWRLLAAALRHHRLAVAEQSQWKCSEAELVGQLEVLNKVIEEERRHSENLEEKMRTAFVRGICALNKEAVQVLKGAQMADPQASPLCPGGMRATRTSPPRYGATRGVSNIFDGPTFHTGAGTTMTAGRTADAEDATPLTGQFLPEIRDCSPTPTKTTPARVTPPRHHACYAPATCAYSARTLPHQPFVVSVDPAAVRSYGDVPASKKPPYVARRPPMGFGSRSTR</sequence>
<evidence type="ECO:0000256" key="7">
    <source>
        <dbReference type="ARBA" id="ARBA00023212"/>
    </source>
</evidence>
<proteinExistence type="inferred from homology"/>
<keyword evidence="5" id="KW-0677">Repeat</keyword>
<comment type="subcellular location">
    <subcellularLocation>
        <location evidence="1">Cytoplasm</location>
        <location evidence="1">Cytoskeleton</location>
        <location evidence="1">Microtubule organizing center</location>
        <location evidence="1">Centrosome</location>
        <location evidence="1">Centriole</location>
    </subcellularLocation>
</comment>
<dbReference type="PANTHER" id="PTHR28618:SF1">
    <property type="entry name" value="CENTROSOMAL PROTEIN POC5"/>
    <property type="match status" value="1"/>
</dbReference>
<dbReference type="Proteomes" id="UP000266743">
    <property type="component" value="Chromosome 10"/>
</dbReference>
<evidence type="ECO:0000256" key="3">
    <source>
        <dbReference type="ARBA" id="ARBA00014910"/>
    </source>
</evidence>
<dbReference type="EMBL" id="QSBY01000010">
    <property type="protein sequence ID" value="RHW69764.1"/>
    <property type="molecule type" value="Genomic_DNA"/>
</dbReference>
<evidence type="ECO:0000256" key="5">
    <source>
        <dbReference type="ARBA" id="ARBA00022737"/>
    </source>
</evidence>